<sequence length="60" mass="7033">MAGPAFASIFGQTVKPWTSFEEFPAFQQLRSRRFKSFGVQQLRLSHLHLGRSQQLRFSYQ</sequence>
<dbReference type="EMBL" id="CAUOFW020001903">
    <property type="protein sequence ID" value="CAK9149598.1"/>
    <property type="molecule type" value="Genomic_DNA"/>
</dbReference>
<name>A0ABC8RX92_9AQUA</name>
<dbReference type="AlphaFoldDB" id="A0ABC8RX92"/>
<keyword evidence="2" id="KW-1185">Reference proteome</keyword>
<evidence type="ECO:0000313" key="1">
    <source>
        <dbReference type="EMBL" id="CAK9149598.1"/>
    </source>
</evidence>
<proteinExistence type="predicted"/>
<accession>A0ABC8RX92</accession>
<comment type="caution">
    <text evidence="1">The sequence shown here is derived from an EMBL/GenBank/DDBJ whole genome shotgun (WGS) entry which is preliminary data.</text>
</comment>
<reference evidence="1 2" key="1">
    <citation type="submission" date="2024-02" db="EMBL/GenBank/DDBJ databases">
        <authorList>
            <person name="Vignale AGUSTIN F."/>
            <person name="Sosa J E."/>
            <person name="Modenutti C."/>
        </authorList>
    </citation>
    <scope>NUCLEOTIDE SEQUENCE [LARGE SCALE GENOMIC DNA]</scope>
</reference>
<organism evidence="1 2">
    <name type="scientific">Ilex paraguariensis</name>
    <name type="common">yerba mate</name>
    <dbReference type="NCBI Taxonomy" id="185542"/>
    <lineage>
        <taxon>Eukaryota</taxon>
        <taxon>Viridiplantae</taxon>
        <taxon>Streptophyta</taxon>
        <taxon>Embryophyta</taxon>
        <taxon>Tracheophyta</taxon>
        <taxon>Spermatophyta</taxon>
        <taxon>Magnoliopsida</taxon>
        <taxon>eudicotyledons</taxon>
        <taxon>Gunneridae</taxon>
        <taxon>Pentapetalae</taxon>
        <taxon>asterids</taxon>
        <taxon>campanulids</taxon>
        <taxon>Aquifoliales</taxon>
        <taxon>Aquifoliaceae</taxon>
        <taxon>Ilex</taxon>
    </lineage>
</organism>
<protein>
    <submittedName>
        <fullName evidence="1">Uncharacterized protein</fullName>
    </submittedName>
</protein>
<gene>
    <name evidence="1" type="ORF">ILEXP_LOCUS17655</name>
</gene>
<feature type="non-terminal residue" evidence="1">
    <location>
        <position position="60"/>
    </location>
</feature>
<dbReference type="Proteomes" id="UP001642360">
    <property type="component" value="Unassembled WGS sequence"/>
</dbReference>
<evidence type="ECO:0000313" key="2">
    <source>
        <dbReference type="Proteomes" id="UP001642360"/>
    </source>
</evidence>